<feature type="domain" description="Carbohydrate kinase PfkB" evidence="5">
    <location>
        <begin position="23"/>
        <end position="307"/>
    </location>
</feature>
<organism evidence="6 7">
    <name type="scientific">Serratia fonticola</name>
    <dbReference type="NCBI Taxonomy" id="47917"/>
    <lineage>
        <taxon>Bacteria</taxon>
        <taxon>Pseudomonadati</taxon>
        <taxon>Pseudomonadota</taxon>
        <taxon>Gammaproteobacteria</taxon>
        <taxon>Enterobacterales</taxon>
        <taxon>Yersiniaceae</taxon>
        <taxon>Serratia</taxon>
    </lineage>
</organism>
<reference evidence="6 7" key="1">
    <citation type="submission" date="2018-12" db="EMBL/GenBank/DDBJ databases">
        <authorList>
            <consortium name="Pathogen Informatics"/>
        </authorList>
    </citation>
    <scope>NUCLEOTIDE SEQUENCE [LARGE SCALE GENOMIC DNA]</scope>
    <source>
        <strain evidence="6 7">NCTC13193</strain>
    </source>
</reference>
<dbReference type="Gene3D" id="3.40.1190.20">
    <property type="match status" value="1"/>
</dbReference>
<dbReference type="PRINTS" id="PR00990">
    <property type="entry name" value="RIBOKINASE"/>
</dbReference>
<dbReference type="GO" id="GO:0005829">
    <property type="term" value="C:cytosol"/>
    <property type="evidence" value="ECO:0007669"/>
    <property type="project" value="TreeGrafter"/>
</dbReference>
<dbReference type="InterPro" id="IPR011611">
    <property type="entry name" value="PfkB_dom"/>
</dbReference>
<dbReference type="GO" id="GO:0006796">
    <property type="term" value="P:phosphate-containing compound metabolic process"/>
    <property type="evidence" value="ECO:0007669"/>
    <property type="project" value="UniProtKB-ARBA"/>
</dbReference>
<dbReference type="InterPro" id="IPR002173">
    <property type="entry name" value="Carboh/pur_kinase_PfkB_CS"/>
</dbReference>
<evidence type="ECO:0000256" key="2">
    <source>
        <dbReference type="ARBA" id="ARBA00022679"/>
    </source>
</evidence>
<evidence type="ECO:0000256" key="4">
    <source>
        <dbReference type="RuleBase" id="RU003704"/>
    </source>
</evidence>
<keyword evidence="3 4" id="KW-0418">Kinase</keyword>
<protein>
    <submittedName>
        <fullName evidence="6">Uncharacterized sugar kinase ydjH</fullName>
        <ecNumber evidence="6">2.7.1.-</ecNumber>
    </submittedName>
</protein>
<dbReference type="PROSITE" id="PS00583">
    <property type="entry name" value="PFKB_KINASES_1"/>
    <property type="match status" value="1"/>
</dbReference>
<dbReference type="PROSITE" id="PS00584">
    <property type="entry name" value="PFKB_KINASES_2"/>
    <property type="match status" value="1"/>
</dbReference>
<keyword evidence="2 4" id="KW-0808">Transferase</keyword>
<evidence type="ECO:0000313" key="7">
    <source>
        <dbReference type="Proteomes" id="UP000270487"/>
    </source>
</evidence>
<gene>
    <name evidence="6" type="primary">ydjH_2</name>
    <name evidence="6" type="ORF">NCTC13193_02486</name>
</gene>
<proteinExistence type="inferred from homology"/>
<evidence type="ECO:0000259" key="5">
    <source>
        <dbReference type="Pfam" id="PF00294"/>
    </source>
</evidence>
<dbReference type="Proteomes" id="UP000270487">
    <property type="component" value="Chromosome"/>
</dbReference>
<dbReference type="Pfam" id="PF00294">
    <property type="entry name" value="PfkB"/>
    <property type="match status" value="1"/>
</dbReference>
<evidence type="ECO:0000256" key="1">
    <source>
        <dbReference type="ARBA" id="ARBA00010688"/>
    </source>
</evidence>
<sequence>MSNERRELLQTLTQGGWHQQCPVTVIGAAVMDMVVSADALPVRGGDVSAQMQGLHLGGCALNIAVALRQLGITSRNLLPVGEGVWAERLRSEMAQRGVSSDLQVSGEDNGWCLALVEPDGERTFISIDGIENQWQPEWLADVTPQSGLVYLSGYQLGARQGHVLVDWLLRLPAQVRVVLDIGPRIDVMAQSLLQRLIRPGVILTLNQREAQHLGMQEDIAGFCQQLWSTTGQLVIVRCGGEGGYYFAGPEDQGWIAARQVKVVDSIGAGDSHSAGLLAGLALGLTARQSMMLANSIAGYVVSQAGGDCAPTLAELLASEELNPR</sequence>
<dbReference type="InterPro" id="IPR002139">
    <property type="entry name" value="Ribo/fructo_kinase"/>
</dbReference>
<dbReference type="GO" id="GO:0016301">
    <property type="term" value="F:kinase activity"/>
    <property type="evidence" value="ECO:0007669"/>
    <property type="project" value="UniProtKB-KW"/>
</dbReference>
<dbReference type="AlphaFoldDB" id="A0A448SMI8"/>
<comment type="similarity">
    <text evidence="1 4">Belongs to the carbohydrate kinase PfkB family.</text>
</comment>
<evidence type="ECO:0000256" key="3">
    <source>
        <dbReference type="ARBA" id="ARBA00022777"/>
    </source>
</evidence>
<accession>A0A448SMI8</accession>
<evidence type="ECO:0000313" key="6">
    <source>
        <dbReference type="EMBL" id="VEI68919.1"/>
    </source>
</evidence>
<dbReference type="SUPFAM" id="SSF53613">
    <property type="entry name" value="Ribokinase-like"/>
    <property type="match status" value="1"/>
</dbReference>
<dbReference type="PANTHER" id="PTHR10584:SF166">
    <property type="entry name" value="RIBOKINASE"/>
    <property type="match status" value="1"/>
</dbReference>
<dbReference type="EC" id="2.7.1.-" evidence="6"/>
<dbReference type="PANTHER" id="PTHR10584">
    <property type="entry name" value="SUGAR KINASE"/>
    <property type="match status" value="1"/>
</dbReference>
<name>A0A448SMI8_SERFO</name>
<dbReference type="InterPro" id="IPR029056">
    <property type="entry name" value="Ribokinase-like"/>
</dbReference>
<dbReference type="EMBL" id="LR134492">
    <property type="protein sequence ID" value="VEI68919.1"/>
    <property type="molecule type" value="Genomic_DNA"/>
</dbReference>